<dbReference type="CDD" id="cd10017">
    <property type="entry name" value="B3_DNA"/>
    <property type="match status" value="3"/>
</dbReference>
<keyword evidence="9" id="KW-1185">Reference proteome</keyword>
<dbReference type="SUPFAM" id="SSF101936">
    <property type="entry name" value="DNA-binding pseudobarrel domain"/>
    <property type="match status" value="3"/>
</dbReference>
<evidence type="ECO:0000259" key="7">
    <source>
        <dbReference type="PROSITE" id="PS50863"/>
    </source>
</evidence>
<dbReference type="Pfam" id="PF02362">
    <property type="entry name" value="B3"/>
    <property type="match status" value="3"/>
</dbReference>
<dbReference type="InterPro" id="IPR050655">
    <property type="entry name" value="Plant_B3_domain"/>
</dbReference>
<comment type="subcellular location">
    <subcellularLocation>
        <location evidence="1">Nucleus</location>
    </subcellularLocation>
</comment>
<name>A0ABD3JZX8_EUCGL</name>
<reference evidence="8 9" key="1">
    <citation type="submission" date="2024-11" db="EMBL/GenBank/DDBJ databases">
        <title>Chromosome-level genome assembly of Eucalyptus globulus Labill. provides insights into its genome evolution.</title>
        <authorList>
            <person name="Li X."/>
        </authorList>
    </citation>
    <scope>NUCLEOTIDE SEQUENCE [LARGE SCALE GENOMIC DNA]</scope>
    <source>
        <strain evidence="8">CL2024</strain>
        <tissue evidence="8">Fresh tender leaves</tissue>
    </source>
</reference>
<evidence type="ECO:0000256" key="5">
    <source>
        <dbReference type="ARBA" id="ARBA00023242"/>
    </source>
</evidence>
<dbReference type="InterPro" id="IPR003340">
    <property type="entry name" value="B3_DNA-bd"/>
</dbReference>
<organism evidence="8 9">
    <name type="scientific">Eucalyptus globulus</name>
    <name type="common">Tasmanian blue gum</name>
    <dbReference type="NCBI Taxonomy" id="34317"/>
    <lineage>
        <taxon>Eukaryota</taxon>
        <taxon>Viridiplantae</taxon>
        <taxon>Streptophyta</taxon>
        <taxon>Embryophyta</taxon>
        <taxon>Tracheophyta</taxon>
        <taxon>Spermatophyta</taxon>
        <taxon>Magnoliopsida</taxon>
        <taxon>eudicotyledons</taxon>
        <taxon>Gunneridae</taxon>
        <taxon>Pentapetalae</taxon>
        <taxon>rosids</taxon>
        <taxon>malvids</taxon>
        <taxon>Myrtales</taxon>
        <taxon>Myrtaceae</taxon>
        <taxon>Myrtoideae</taxon>
        <taxon>Eucalypteae</taxon>
        <taxon>Eucalyptus</taxon>
    </lineage>
</organism>
<dbReference type="GO" id="GO:0005634">
    <property type="term" value="C:nucleus"/>
    <property type="evidence" value="ECO:0007669"/>
    <property type="project" value="UniProtKB-SubCell"/>
</dbReference>
<keyword evidence="5" id="KW-0539">Nucleus</keyword>
<dbReference type="EMBL" id="JBJKBG010000007">
    <property type="protein sequence ID" value="KAL3729911.1"/>
    <property type="molecule type" value="Genomic_DNA"/>
</dbReference>
<feature type="domain" description="TF-B3" evidence="7">
    <location>
        <begin position="28"/>
        <end position="122"/>
    </location>
</feature>
<comment type="caution">
    <text evidence="8">The sequence shown here is derived from an EMBL/GenBank/DDBJ whole genome shotgun (WGS) entry which is preliminary data.</text>
</comment>
<evidence type="ECO:0000256" key="3">
    <source>
        <dbReference type="ARBA" id="ARBA00023125"/>
    </source>
</evidence>
<dbReference type="InterPro" id="IPR015300">
    <property type="entry name" value="DNA-bd_pseudobarrel_sf"/>
</dbReference>
<feature type="domain" description="TF-B3" evidence="7">
    <location>
        <begin position="224"/>
        <end position="321"/>
    </location>
</feature>
<evidence type="ECO:0000256" key="4">
    <source>
        <dbReference type="ARBA" id="ARBA00023163"/>
    </source>
</evidence>
<dbReference type="SMART" id="SM01019">
    <property type="entry name" value="B3"/>
    <property type="match status" value="3"/>
</dbReference>
<evidence type="ECO:0000313" key="8">
    <source>
        <dbReference type="EMBL" id="KAL3729911.1"/>
    </source>
</evidence>
<dbReference type="Gene3D" id="2.40.330.10">
    <property type="entry name" value="DNA-binding pseudobarrel domain"/>
    <property type="match status" value="3"/>
</dbReference>
<feature type="compositionally biased region" description="Low complexity" evidence="6">
    <location>
        <begin position="169"/>
        <end position="181"/>
    </location>
</feature>
<feature type="domain" description="TF-B3" evidence="7">
    <location>
        <begin position="360"/>
        <end position="456"/>
    </location>
</feature>
<keyword evidence="2" id="KW-0805">Transcription regulation</keyword>
<dbReference type="PROSITE" id="PS50863">
    <property type="entry name" value="B3"/>
    <property type="match status" value="3"/>
</dbReference>
<dbReference type="AlphaFoldDB" id="A0ABD3JZX8"/>
<accession>A0ABD3JZX8</accession>
<sequence>MARRRRRPGEDGGVDPDAAAGPRLESPHFFKIILSDTLESGKLGIPKKFLGRYGKDLSSLVLLKVLGSSPWTVGVEKCNDDEVWLWKGWREFMQHYSIGLGHLIVFKYKGSSTFRVMIFNKSSSEIDYSSCSISNLGSGFISPEWEDVIEMEDSEDSASHKKMRVEPHSPCSQLSPSCSSQDLEDGAGQSRSRASHSKPVSGGSMSPWPLSSFELASKFDSEYPFFKVVMRPSYMKKEAYVPRRFIIQHILEIKEIVTLRHSGRSWPVKLWSNPRSVHGAAFSSGWGAFVRGTRLHVGNVCVFELIDRDDIVFRVYIFSSKGTCEQSKCRVNHLEPVFHDPAPPRPLTTLESARDFDSEHPFFKLVIRECHLKTLSVPDRFIRQHIQENKGMATLRYSDRSWPVKLLRCKNKKMASFSAGWIAFARETHLCVGNACVFELIDREDNVFKVSIFSDGGKDQIHID</sequence>
<feature type="region of interest" description="Disordered" evidence="6">
    <location>
        <begin position="1"/>
        <end position="22"/>
    </location>
</feature>
<protein>
    <recommendedName>
        <fullName evidence="7">TF-B3 domain-containing protein</fullName>
    </recommendedName>
</protein>
<keyword evidence="4" id="KW-0804">Transcription</keyword>
<keyword evidence="3" id="KW-0238">DNA-binding</keyword>
<dbReference type="PANTHER" id="PTHR31920:SF108">
    <property type="entry name" value="B3 DOMAIN-CONTAINING TRANSCRIPTION FACTOR VRN1-LIKE"/>
    <property type="match status" value="1"/>
</dbReference>
<evidence type="ECO:0000256" key="6">
    <source>
        <dbReference type="SAM" id="MobiDB-lite"/>
    </source>
</evidence>
<evidence type="ECO:0000313" key="9">
    <source>
        <dbReference type="Proteomes" id="UP001634007"/>
    </source>
</evidence>
<gene>
    <name evidence="8" type="ORF">ACJRO7_026979</name>
</gene>
<evidence type="ECO:0000256" key="2">
    <source>
        <dbReference type="ARBA" id="ARBA00023015"/>
    </source>
</evidence>
<evidence type="ECO:0000256" key="1">
    <source>
        <dbReference type="ARBA" id="ARBA00004123"/>
    </source>
</evidence>
<feature type="region of interest" description="Disordered" evidence="6">
    <location>
        <begin position="152"/>
        <end position="205"/>
    </location>
</feature>
<dbReference type="PANTHER" id="PTHR31920">
    <property type="entry name" value="B3 DOMAIN-CONTAINING"/>
    <property type="match status" value="1"/>
</dbReference>
<dbReference type="Proteomes" id="UP001634007">
    <property type="component" value="Unassembled WGS sequence"/>
</dbReference>
<proteinExistence type="predicted"/>
<dbReference type="GO" id="GO:0003677">
    <property type="term" value="F:DNA binding"/>
    <property type="evidence" value="ECO:0007669"/>
    <property type="project" value="UniProtKB-KW"/>
</dbReference>